<evidence type="ECO:0000313" key="1">
    <source>
        <dbReference type="EMBL" id="KAK9917230.1"/>
    </source>
</evidence>
<organism evidence="1 2">
    <name type="scientific">Coccomyxa subellipsoidea</name>
    <dbReference type="NCBI Taxonomy" id="248742"/>
    <lineage>
        <taxon>Eukaryota</taxon>
        <taxon>Viridiplantae</taxon>
        <taxon>Chlorophyta</taxon>
        <taxon>core chlorophytes</taxon>
        <taxon>Trebouxiophyceae</taxon>
        <taxon>Trebouxiophyceae incertae sedis</taxon>
        <taxon>Coccomyxaceae</taxon>
        <taxon>Coccomyxa</taxon>
    </lineage>
</organism>
<proteinExistence type="predicted"/>
<gene>
    <name evidence="1" type="ORF">WJX75_002106</name>
</gene>
<evidence type="ECO:0008006" key="3">
    <source>
        <dbReference type="Google" id="ProtNLM"/>
    </source>
</evidence>
<accession>A0ABR2Z0N2</accession>
<dbReference type="Gene3D" id="1.20.1290.10">
    <property type="entry name" value="AhpD-like"/>
    <property type="match status" value="1"/>
</dbReference>
<keyword evidence="2" id="KW-1185">Reference proteome</keyword>
<sequence length="235" mass="25467">MPLSSKDEGLVRLFMTACFHQWDQLPALGRVCLDAGTSAAELRGCIRHMCVLAGYPPCLAATATLKKAGLLEEDVPGKTVGLPGNAFSLVYDGVANKVYKRLYTLDGVLGEWIRVHAYGDVYSNPGLNLRQKQLITSAFLSEANMHDEMFGHLLAAMRFGADEAACRAAIDVAFRASPAVPPPHEEHPVYRKALEVLNKAVDKAQRDGLQGTMAGAQVAFADDSSVRLPLWRQAS</sequence>
<dbReference type="EMBL" id="JALJOT010000002">
    <property type="protein sequence ID" value="KAK9917230.1"/>
    <property type="molecule type" value="Genomic_DNA"/>
</dbReference>
<dbReference type="PANTHER" id="PTHR33570:SF2">
    <property type="entry name" value="CARBOXYMUCONOLACTONE DECARBOXYLASE-LIKE DOMAIN-CONTAINING PROTEIN"/>
    <property type="match status" value="1"/>
</dbReference>
<dbReference type="PANTHER" id="PTHR33570">
    <property type="entry name" value="4-CARBOXYMUCONOLACTONE DECARBOXYLASE FAMILY PROTEIN"/>
    <property type="match status" value="1"/>
</dbReference>
<dbReference type="Proteomes" id="UP001491310">
    <property type="component" value="Unassembled WGS sequence"/>
</dbReference>
<dbReference type="InterPro" id="IPR052512">
    <property type="entry name" value="4CMD/NDH-1_regulator"/>
</dbReference>
<dbReference type="InterPro" id="IPR029032">
    <property type="entry name" value="AhpD-like"/>
</dbReference>
<protein>
    <recommendedName>
        <fullName evidence="3">Carboxymuconolactone decarboxylase-like domain-containing protein</fullName>
    </recommendedName>
</protein>
<dbReference type="SUPFAM" id="SSF69118">
    <property type="entry name" value="AhpD-like"/>
    <property type="match status" value="1"/>
</dbReference>
<evidence type="ECO:0000313" key="2">
    <source>
        <dbReference type="Proteomes" id="UP001491310"/>
    </source>
</evidence>
<reference evidence="1 2" key="1">
    <citation type="journal article" date="2024" name="Nat. Commun.">
        <title>Phylogenomics reveals the evolutionary origins of lichenization in chlorophyte algae.</title>
        <authorList>
            <person name="Puginier C."/>
            <person name="Libourel C."/>
            <person name="Otte J."/>
            <person name="Skaloud P."/>
            <person name="Haon M."/>
            <person name="Grisel S."/>
            <person name="Petersen M."/>
            <person name="Berrin J.G."/>
            <person name="Delaux P.M."/>
            <person name="Dal Grande F."/>
            <person name="Keller J."/>
        </authorList>
    </citation>
    <scope>NUCLEOTIDE SEQUENCE [LARGE SCALE GENOMIC DNA]</scope>
    <source>
        <strain evidence="1 2">SAG 216-7</strain>
    </source>
</reference>
<comment type="caution">
    <text evidence="1">The sequence shown here is derived from an EMBL/GenBank/DDBJ whole genome shotgun (WGS) entry which is preliminary data.</text>
</comment>
<name>A0ABR2Z0N2_9CHLO</name>